<evidence type="ECO:0000256" key="9">
    <source>
        <dbReference type="ARBA" id="ARBA00023015"/>
    </source>
</evidence>
<keyword evidence="2" id="KW-0963">Cytoplasm</keyword>
<accession>A0A8C4SX37</accession>
<feature type="compositionally biased region" description="Polar residues" evidence="19">
    <location>
        <begin position="424"/>
        <end position="443"/>
    </location>
</feature>
<evidence type="ECO:0000256" key="12">
    <source>
        <dbReference type="ARBA" id="ARBA00023198"/>
    </source>
</evidence>
<dbReference type="Proteomes" id="UP000694620">
    <property type="component" value="Unassembled WGS sequence"/>
</dbReference>
<dbReference type="PANTHER" id="PTHR31882">
    <property type="entry name" value="TNFAIP3-INTERACTING PROTEIN COILED COIL FAMILY MEMBER"/>
    <property type="match status" value="1"/>
</dbReference>
<evidence type="ECO:0000256" key="6">
    <source>
        <dbReference type="ARBA" id="ARBA00022771"/>
    </source>
</evidence>
<keyword evidence="4" id="KW-0053">Apoptosis</keyword>
<keyword evidence="5" id="KW-0479">Metal-binding</keyword>
<evidence type="ECO:0000256" key="17">
    <source>
        <dbReference type="PROSITE-ProRule" id="PRU01142"/>
    </source>
</evidence>
<keyword evidence="7" id="KW-0862">Zinc</keyword>
<keyword evidence="6 17" id="KW-0863">Zinc-finger</keyword>
<evidence type="ECO:0000256" key="15">
    <source>
        <dbReference type="ARBA" id="ARBA00073020"/>
    </source>
</evidence>
<evidence type="ECO:0000256" key="19">
    <source>
        <dbReference type="SAM" id="MobiDB-lite"/>
    </source>
</evidence>
<feature type="region of interest" description="Disordered" evidence="19">
    <location>
        <begin position="1"/>
        <end position="26"/>
    </location>
</feature>
<evidence type="ECO:0000256" key="5">
    <source>
        <dbReference type="ARBA" id="ARBA00022723"/>
    </source>
</evidence>
<dbReference type="Gene3D" id="1.20.5.1180">
    <property type="entry name" value="Geminin coiled-coil domain"/>
    <property type="match status" value="1"/>
</dbReference>
<dbReference type="GO" id="GO:0070530">
    <property type="term" value="F:K63-linked polyubiquitin modification-dependent protein binding"/>
    <property type="evidence" value="ECO:0007669"/>
    <property type="project" value="InterPro"/>
</dbReference>
<keyword evidence="22" id="KW-1185">Reference proteome</keyword>
<evidence type="ECO:0000256" key="10">
    <source>
        <dbReference type="ARBA" id="ARBA00023054"/>
    </source>
</evidence>
<evidence type="ECO:0000256" key="2">
    <source>
        <dbReference type="ARBA" id="ARBA00022490"/>
    </source>
</evidence>
<name>A0A8C4SX37_ERPCA</name>
<dbReference type="GO" id="GO:0006954">
    <property type="term" value="P:inflammatory response"/>
    <property type="evidence" value="ECO:0007669"/>
    <property type="project" value="UniProtKB-KW"/>
</dbReference>
<sequence length="483" mass="55236">MSAAQSSLGGAEPPPPPPPPDDTDKLRLENEKLQSKVQSYATVATFYHEARRELAAMAHQSRLKDNVIGELKARLARHESTAVHLGAHDEPPLLFGPSQSLLEGLCKEISRLKQQLKDNDRQSEQLVETLKRELQTLQKQVEEKEHEIQKMIRRPQHEKDLQISELQKILLEKDRVQATREVLCHSLTEEKEQLRTQLAATVQVCQQLAHKLEGKNRNYCVPREDDMEPCKKLPSSEMCDSRQLQVAVQRLQDENDALKQKLAYVESLNAKWQKYDLSREEYVKGLCQKLKEVGSQKGFVPAAASGDIMQQEILRLNRLLEEKMKECGRYSRELEDTRKVDRERIQILEQQALVYADDFNSERLDRERAQSQIHDLKEEVVRLQSQLRRQDSRDRSSPCRAHPGGRSPAQLEADTMEPLLGSSPERTGSGRSTARSPTTQELSAASRRSRAEHQALQCPRCLTTYSDERAAEFLKHCTECAEV</sequence>
<evidence type="ECO:0000256" key="16">
    <source>
        <dbReference type="ARBA" id="ARBA00079469"/>
    </source>
</evidence>
<comment type="function">
    <text evidence="13">Inhibits NF-kappa-B activation by blocking the interaction of RIPK1 with its downstream effector NEMO/IKBKG. Forms a ternary complex with NFKB1 and MAP3K8 but appears to function upstream of MAP3K8 in the TLR4 signaling pathway that regulates MAP3K8 activation. Involved in activation of the MEK/ERK signaling pathway during innate immune response; this function seems to be stimulus- and cell type specific. Required for stability of MAP3K8. Involved in regulation of apoptosis in endothelial cells; promotes TEK agonist-stimulated endothelial survival. May act as transcriptional coactivator when translocated to the nucleus. Enhances CHUK-mediated NF-kappa-B activation involving NF-kappa-B p50-p65 and p50-c-Rel complexes.</text>
</comment>
<keyword evidence="3" id="KW-0597">Phosphoprotein</keyword>
<dbReference type="GO" id="GO:0006357">
    <property type="term" value="P:regulation of transcription by RNA polymerase II"/>
    <property type="evidence" value="ECO:0007669"/>
    <property type="project" value="TreeGrafter"/>
</dbReference>
<dbReference type="GeneTree" id="ENSGT00510000046908"/>
<reference evidence="21" key="2">
    <citation type="submission" date="2025-09" db="UniProtKB">
        <authorList>
            <consortium name="Ensembl"/>
        </authorList>
    </citation>
    <scope>IDENTIFICATION</scope>
</reference>
<evidence type="ECO:0000256" key="8">
    <source>
        <dbReference type="ARBA" id="ARBA00022843"/>
    </source>
</evidence>
<dbReference type="PROSITE" id="PS51801">
    <property type="entry name" value="ZF_CCHC_NOA"/>
    <property type="match status" value="1"/>
</dbReference>
<evidence type="ECO:0000256" key="3">
    <source>
        <dbReference type="ARBA" id="ARBA00022553"/>
    </source>
</evidence>
<evidence type="ECO:0000256" key="7">
    <source>
        <dbReference type="ARBA" id="ARBA00022833"/>
    </source>
</evidence>
<feature type="region of interest" description="Disordered" evidence="19">
    <location>
        <begin position="384"/>
        <end position="453"/>
    </location>
</feature>
<keyword evidence="10 18" id="KW-0175">Coiled coil</keyword>
<evidence type="ECO:0000313" key="21">
    <source>
        <dbReference type="Ensembl" id="ENSECRP00000022715.1"/>
    </source>
</evidence>
<keyword evidence="11" id="KW-0804">Transcription</keyword>
<evidence type="ECO:0000256" key="14">
    <source>
        <dbReference type="ARBA" id="ARBA00063508"/>
    </source>
</evidence>
<keyword evidence="9" id="KW-0805">Transcription regulation</keyword>
<gene>
    <name evidence="21" type="primary">tnip2</name>
</gene>
<dbReference type="FunFam" id="1.20.5.990:FF:000005">
    <property type="entry name" value="TNFAIP3 interacting protein 2"/>
    <property type="match status" value="1"/>
</dbReference>
<dbReference type="Gene3D" id="1.20.5.990">
    <property type="entry name" value="Nemo cc2-lz domain - 1d5 darpin complex"/>
    <property type="match status" value="1"/>
</dbReference>
<comment type="subcellular location">
    <subcellularLocation>
        <location evidence="1">Cytoplasm</location>
    </subcellularLocation>
</comment>
<dbReference type="GO" id="GO:0008270">
    <property type="term" value="F:zinc ion binding"/>
    <property type="evidence" value="ECO:0007669"/>
    <property type="project" value="UniProtKB-KW"/>
</dbReference>
<dbReference type="PANTHER" id="PTHR31882:SF6">
    <property type="entry name" value="TNFAIP3-INTERACTING PROTEIN 2"/>
    <property type="match status" value="1"/>
</dbReference>
<dbReference type="GO" id="GO:0005737">
    <property type="term" value="C:cytoplasm"/>
    <property type="evidence" value="ECO:0007669"/>
    <property type="project" value="UniProtKB-SubCell"/>
</dbReference>
<evidence type="ECO:0000259" key="20">
    <source>
        <dbReference type="PROSITE" id="PS51801"/>
    </source>
</evidence>
<feature type="domain" description="CCHC NOA-type" evidence="20">
    <location>
        <begin position="450"/>
        <end position="482"/>
    </location>
</feature>
<dbReference type="GO" id="GO:0043123">
    <property type="term" value="P:positive regulation of canonical NF-kappaB signal transduction"/>
    <property type="evidence" value="ECO:0007669"/>
    <property type="project" value="TreeGrafter"/>
</dbReference>
<reference evidence="21" key="1">
    <citation type="submission" date="2025-08" db="UniProtKB">
        <authorList>
            <consortium name="Ensembl"/>
        </authorList>
    </citation>
    <scope>IDENTIFICATION</scope>
</reference>
<protein>
    <recommendedName>
        <fullName evidence="15">TNFAIP3-interacting protein 2</fullName>
    </recommendedName>
    <alternativeName>
        <fullName evidence="16">A20-binding inhibitor of NF-kappa-B activation 2</fullName>
    </alternativeName>
</protein>
<organism evidence="21 22">
    <name type="scientific">Erpetoichthys calabaricus</name>
    <name type="common">Rope fish</name>
    <name type="synonym">Calamoichthys calabaricus</name>
    <dbReference type="NCBI Taxonomy" id="27687"/>
    <lineage>
        <taxon>Eukaryota</taxon>
        <taxon>Metazoa</taxon>
        <taxon>Chordata</taxon>
        <taxon>Craniata</taxon>
        <taxon>Vertebrata</taxon>
        <taxon>Euteleostomi</taxon>
        <taxon>Actinopterygii</taxon>
        <taxon>Polypteriformes</taxon>
        <taxon>Polypteridae</taxon>
        <taxon>Erpetoichthys</taxon>
    </lineage>
</organism>
<dbReference type="GO" id="GO:0034134">
    <property type="term" value="P:toll-like receptor 2 signaling pathway"/>
    <property type="evidence" value="ECO:0007669"/>
    <property type="project" value="TreeGrafter"/>
</dbReference>
<evidence type="ECO:0000313" key="22">
    <source>
        <dbReference type="Proteomes" id="UP000694620"/>
    </source>
</evidence>
<dbReference type="GO" id="GO:0006915">
    <property type="term" value="P:apoptotic process"/>
    <property type="evidence" value="ECO:0007669"/>
    <property type="project" value="UniProtKB-KW"/>
</dbReference>
<evidence type="ECO:0000256" key="1">
    <source>
        <dbReference type="ARBA" id="ARBA00004496"/>
    </source>
</evidence>
<feature type="coiled-coil region" evidence="18">
    <location>
        <begin position="102"/>
        <end position="154"/>
    </location>
</feature>
<feature type="compositionally biased region" description="Basic and acidic residues" evidence="19">
    <location>
        <begin position="388"/>
        <end position="397"/>
    </location>
</feature>
<dbReference type="GO" id="GO:0071222">
    <property type="term" value="P:cellular response to lipopolysaccharide"/>
    <property type="evidence" value="ECO:0007669"/>
    <property type="project" value="TreeGrafter"/>
</dbReference>
<dbReference type="Ensembl" id="ENSECRT00000023203.1">
    <property type="protein sequence ID" value="ENSECRP00000022715.1"/>
    <property type="gene ID" value="ENSECRG00000015372.1"/>
</dbReference>
<evidence type="ECO:0000256" key="11">
    <source>
        <dbReference type="ARBA" id="ARBA00023163"/>
    </source>
</evidence>
<dbReference type="AlphaFoldDB" id="A0A8C4SX37"/>
<keyword evidence="12" id="KW-0395">Inflammatory response</keyword>
<dbReference type="InterPro" id="IPR034735">
    <property type="entry name" value="NEMO_ZF"/>
</dbReference>
<comment type="subunit">
    <text evidence="14">Interacts with STK11/LKB1, TNFAIP3, IKBKG, NFKB1, MAP3K8, TEK, RIPK1, CHUK, IKBKB and SMARCD1. Interacts with polyubiquitin.</text>
</comment>
<dbReference type="GO" id="GO:0034138">
    <property type="term" value="P:toll-like receptor 3 signaling pathway"/>
    <property type="evidence" value="ECO:0007669"/>
    <property type="project" value="TreeGrafter"/>
</dbReference>
<evidence type="ECO:0000256" key="18">
    <source>
        <dbReference type="SAM" id="Coils"/>
    </source>
</evidence>
<dbReference type="Pfam" id="PF12180">
    <property type="entry name" value="EABR"/>
    <property type="match status" value="1"/>
</dbReference>
<dbReference type="InterPro" id="IPR022008">
    <property type="entry name" value="EABR"/>
</dbReference>
<evidence type="ECO:0000256" key="4">
    <source>
        <dbReference type="ARBA" id="ARBA00022703"/>
    </source>
</evidence>
<proteinExistence type="predicted"/>
<evidence type="ECO:0000256" key="13">
    <source>
        <dbReference type="ARBA" id="ARBA00055998"/>
    </source>
</evidence>
<keyword evidence="8" id="KW-0832">Ubl conjugation</keyword>
<feature type="coiled-coil region" evidence="18">
    <location>
        <begin position="241"/>
        <end position="268"/>
    </location>
</feature>